<dbReference type="FunCoup" id="J0LGR6">
    <property type="interactions" value="70"/>
</dbReference>
<feature type="domain" description="Protein kinase" evidence="2">
    <location>
        <begin position="17"/>
        <end position="169"/>
    </location>
</feature>
<dbReference type="InterPro" id="IPR051681">
    <property type="entry name" value="Ser/Thr_Kinases-Pseudokinases"/>
</dbReference>
<name>J0LGR6_AURST</name>
<evidence type="ECO:0000313" key="3">
    <source>
        <dbReference type="EMBL" id="EJD36963.1"/>
    </source>
</evidence>
<dbReference type="InterPro" id="IPR011009">
    <property type="entry name" value="Kinase-like_dom_sf"/>
</dbReference>
<dbReference type="InterPro" id="IPR000719">
    <property type="entry name" value="Prot_kinase_dom"/>
</dbReference>
<dbReference type="Gene3D" id="1.10.510.10">
    <property type="entry name" value="Transferase(Phosphotransferase) domain 1"/>
    <property type="match status" value="1"/>
</dbReference>
<dbReference type="Pfam" id="PF07714">
    <property type="entry name" value="PK_Tyr_Ser-Thr"/>
    <property type="match status" value="1"/>
</dbReference>
<dbReference type="Proteomes" id="UP000006514">
    <property type="component" value="Unassembled WGS sequence"/>
</dbReference>
<dbReference type="PANTHER" id="PTHR44329">
    <property type="entry name" value="SERINE/THREONINE-PROTEIN KINASE TNNI3K-RELATED"/>
    <property type="match status" value="1"/>
</dbReference>
<keyword evidence="1" id="KW-0812">Transmembrane</keyword>
<dbReference type="InParanoid" id="J0LGR6"/>
<protein>
    <submittedName>
        <fullName evidence="3">Kinase-like protein</fullName>
    </submittedName>
</protein>
<sequence>MMLDARTFDGVPFTVSLPTLKAIGCGATTKIFAGQVVDDAQPLIVSVKVFGNMLEDHHQELLARELLVARRVAMRHPLILAFIGSASVGLQTGIVSLYMKNGNLLDYFKAYPGPGKPDKGELILQVGEAVNYLHTVEGLVHGDLKCANVLVSDFGDALLADFGLSTFVQ</sequence>
<dbReference type="CDD" id="cd00180">
    <property type="entry name" value="PKc"/>
    <property type="match status" value="1"/>
</dbReference>
<dbReference type="KEGG" id="adl:AURDEDRAFT_173915"/>
<keyword evidence="1" id="KW-0472">Membrane</keyword>
<keyword evidence="3" id="KW-0418">Kinase</keyword>
<dbReference type="InterPro" id="IPR008271">
    <property type="entry name" value="Ser/Thr_kinase_AS"/>
</dbReference>
<dbReference type="OrthoDB" id="6718656at2759"/>
<keyword evidence="4" id="KW-1185">Reference proteome</keyword>
<dbReference type="EMBL" id="JH687849">
    <property type="protein sequence ID" value="EJD36963.1"/>
    <property type="molecule type" value="Genomic_DNA"/>
</dbReference>
<proteinExistence type="predicted"/>
<dbReference type="eggNOG" id="KOG0583">
    <property type="taxonomic scope" value="Eukaryota"/>
</dbReference>
<keyword evidence="1" id="KW-1133">Transmembrane helix</keyword>
<dbReference type="SUPFAM" id="SSF56112">
    <property type="entry name" value="Protein kinase-like (PK-like)"/>
    <property type="match status" value="1"/>
</dbReference>
<evidence type="ECO:0000256" key="1">
    <source>
        <dbReference type="SAM" id="Phobius"/>
    </source>
</evidence>
<keyword evidence="3" id="KW-0808">Transferase</keyword>
<reference evidence="4" key="1">
    <citation type="journal article" date="2012" name="Science">
        <title>The Paleozoic origin of enzymatic lignin decomposition reconstructed from 31 fungal genomes.</title>
        <authorList>
            <person name="Floudas D."/>
            <person name="Binder M."/>
            <person name="Riley R."/>
            <person name="Barry K."/>
            <person name="Blanchette R.A."/>
            <person name="Henrissat B."/>
            <person name="Martinez A.T."/>
            <person name="Otillar R."/>
            <person name="Spatafora J.W."/>
            <person name="Yadav J.S."/>
            <person name="Aerts A."/>
            <person name="Benoit I."/>
            <person name="Boyd A."/>
            <person name="Carlson A."/>
            <person name="Copeland A."/>
            <person name="Coutinho P.M."/>
            <person name="de Vries R.P."/>
            <person name="Ferreira P."/>
            <person name="Findley K."/>
            <person name="Foster B."/>
            <person name="Gaskell J."/>
            <person name="Glotzer D."/>
            <person name="Gorecki P."/>
            <person name="Heitman J."/>
            <person name="Hesse C."/>
            <person name="Hori C."/>
            <person name="Igarashi K."/>
            <person name="Jurgens J.A."/>
            <person name="Kallen N."/>
            <person name="Kersten P."/>
            <person name="Kohler A."/>
            <person name="Kuees U."/>
            <person name="Kumar T.K.A."/>
            <person name="Kuo A."/>
            <person name="LaButti K."/>
            <person name="Larrondo L.F."/>
            <person name="Lindquist E."/>
            <person name="Ling A."/>
            <person name="Lombard V."/>
            <person name="Lucas S."/>
            <person name="Lundell T."/>
            <person name="Martin R."/>
            <person name="McLaughlin D.J."/>
            <person name="Morgenstern I."/>
            <person name="Morin E."/>
            <person name="Murat C."/>
            <person name="Nagy L.G."/>
            <person name="Nolan M."/>
            <person name="Ohm R.A."/>
            <person name="Patyshakuliyeva A."/>
            <person name="Rokas A."/>
            <person name="Ruiz-Duenas F.J."/>
            <person name="Sabat G."/>
            <person name="Salamov A."/>
            <person name="Samejima M."/>
            <person name="Schmutz J."/>
            <person name="Slot J.C."/>
            <person name="St John F."/>
            <person name="Stenlid J."/>
            <person name="Sun H."/>
            <person name="Sun S."/>
            <person name="Syed K."/>
            <person name="Tsang A."/>
            <person name="Wiebenga A."/>
            <person name="Young D."/>
            <person name="Pisabarro A."/>
            <person name="Eastwood D.C."/>
            <person name="Martin F."/>
            <person name="Cullen D."/>
            <person name="Grigoriev I.V."/>
            <person name="Hibbett D.S."/>
        </authorList>
    </citation>
    <scope>NUCLEOTIDE SEQUENCE [LARGE SCALE GENOMIC DNA]</scope>
    <source>
        <strain evidence="4">TFB10046</strain>
    </source>
</reference>
<dbReference type="AlphaFoldDB" id="J0LGR6"/>
<evidence type="ECO:0000259" key="2">
    <source>
        <dbReference type="PROSITE" id="PS50011"/>
    </source>
</evidence>
<evidence type="ECO:0000313" key="4">
    <source>
        <dbReference type="Proteomes" id="UP000006514"/>
    </source>
</evidence>
<accession>J0LGR6</accession>
<organism evidence="3 4">
    <name type="scientific">Auricularia subglabra (strain TFB-10046 / SS5)</name>
    <name type="common">White-rot fungus</name>
    <name type="synonym">Auricularia delicata (strain TFB10046)</name>
    <dbReference type="NCBI Taxonomy" id="717982"/>
    <lineage>
        <taxon>Eukaryota</taxon>
        <taxon>Fungi</taxon>
        <taxon>Dikarya</taxon>
        <taxon>Basidiomycota</taxon>
        <taxon>Agaricomycotina</taxon>
        <taxon>Agaricomycetes</taxon>
        <taxon>Auriculariales</taxon>
        <taxon>Auriculariaceae</taxon>
        <taxon>Auricularia</taxon>
    </lineage>
</organism>
<dbReference type="InterPro" id="IPR001245">
    <property type="entry name" value="Ser-Thr/Tyr_kinase_cat_dom"/>
</dbReference>
<dbReference type="PROSITE" id="PS50011">
    <property type="entry name" value="PROTEIN_KINASE_DOM"/>
    <property type="match status" value="1"/>
</dbReference>
<gene>
    <name evidence="3" type="ORF">AURDEDRAFT_173915</name>
</gene>
<dbReference type="GO" id="GO:0005524">
    <property type="term" value="F:ATP binding"/>
    <property type="evidence" value="ECO:0007669"/>
    <property type="project" value="InterPro"/>
</dbReference>
<dbReference type="PROSITE" id="PS00108">
    <property type="entry name" value="PROTEIN_KINASE_ST"/>
    <property type="match status" value="1"/>
</dbReference>
<dbReference type="OMA" id="YEDTHAK"/>
<dbReference type="PANTHER" id="PTHR44329:SF214">
    <property type="entry name" value="PROTEIN KINASE DOMAIN-CONTAINING PROTEIN"/>
    <property type="match status" value="1"/>
</dbReference>
<dbReference type="GO" id="GO:0004674">
    <property type="term" value="F:protein serine/threonine kinase activity"/>
    <property type="evidence" value="ECO:0007669"/>
    <property type="project" value="TreeGrafter"/>
</dbReference>
<feature type="transmembrane region" description="Helical" evidence="1">
    <location>
        <begin position="78"/>
        <end position="99"/>
    </location>
</feature>